<dbReference type="CDD" id="cd00303">
    <property type="entry name" value="retropepsin_like"/>
    <property type="match status" value="1"/>
</dbReference>
<evidence type="ECO:0000259" key="1">
    <source>
        <dbReference type="Pfam" id="PF03732"/>
    </source>
</evidence>
<dbReference type="Proteomes" id="UP000288805">
    <property type="component" value="Unassembled WGS sequence"/>
</dbReference>
<dbReference type="InterPro" id="IPR005162">
    <property type="entry name" value="Retrotrans_gag_dom"/>
</dbReference>
<evidence type="ECO:0000313" key="3">
    <source>
        <dbReference type="Proteomes" id="UP000288805"/>
    </source>
</evidence>
<name>A0A438HE98_VITVI</name>
<dbReference type="Gene3D" id="2.40.70.10">
    <property type="entry name" value="Acid Proteases"/>
    <property type="match status" value="1"/>
</dbReference>
<dbReference type="EMBL" id="QGNW01000236">
    <property type="protein sequence ID" value="RVW82783.1"/>
    <property type="molecule type" value="Genomic_DNA"/>
</dbReference>
<reference evidence="2 3" key="1">
    <citation type="journal article" date="2018" name="PLoS Genet.">
        <title>Population sequencing reveals clonal diversity and ancestral inbreeding in the grapevine cultivar Chardonnay.</title>
        <authorList>
            <person name="Roach M.J."/>
            <person name="Johnson D.L."/>
            <person name="Bohlmann J."/>
            <person name="van Vuuren H.J."/>
            <person name="Jones S.J."/>
            <person name="Pretorius I.S."/>
            <person name="Schmidt S.A."/>
            <person name="Borneman A.R."/>
        </authorList>
    </citation>
    <scope>NUCLEOTIDE SEQUENCE [LARGE SCALE GENOMIC DNA]</scope>
    <source>
        <strain evidence="3">cv. Chardonnay</strain>
        <tissue evidence="2">Leaf</tissue>
    </source>
</reference>
<dbReference type="Pfam" id="PF03732">
    <property type="entry name" value="Retrotrans_gag"/>
    <property type="match status" value="1"/>
</dbReference>
<feature type="domain" description="Retrotransposon gag" evidence="1">
    <location>
        <begin position="19"/>
        <end position="75"/>
    </location>
</feature>
<comment type="caution">
    <text evidence="2">The sequence shown here is derived from an EMBL/GenBank/DDBJ whole genome shotgun (WGS) entry which is preliminary data.</text>
</comment>
<evidence type="ECO:0000313" key="2">
    <source>
        <dbReference type="EMBL" id="RVW82783.1"/>
    </source>
</evidence>
<organism evidence="2 3">
    <name type="scientific">Vitis vinifera</name>
    <name type="common">Grape</name>
    <dbReference type="NCBI Taxonomy" id="29760"/>
    <lineage>
        <taxon>Eukaryota</taxon>
        <taxon>Viridiplantae</taxon>
        <taxon>Streptophyta</taxon>
        <taxon>Embryophyta</taxon>
        <taxon>Tracheophyta</taxon>
        <taxon>Spermatophyta</taxon>
        <taxon>Magnoliopsida</taxon>
        <taxon>eudicotyledons</taxon>
        <taxon>Gunneridae</taxon>
        <taxon>Pentapetalae</taxon>
        <taxon>rosids</taxon>
        <taxon>Vitales</taxon>
        <taxon>Vitaceae</taxon>
        <taxon>Viteae</taxon>
        <taxon>Vitis</taxon>
    </lineage>
</organism>
<sequence>MEDTEESNSNNNRPRLPMQKFFPTHRTSALKKKISNFKAMEDEKFFACWERFREMVAACPHHGFDNWMLVSYFYEDMSPLMKQLLEAMCGGDFMNKNPDETFQFPDYVAKVSRSWEETIVKEPSRDRTMNRARASEVYTLPEGLDVQAKFATIMRMLDDLEAKGVQEVQIVNEGGHTINILAILHIPTLIIRVGGIIQIYHGKVVTMVSFNNKETDFKVIRLMGSKVFNHKKKGKRNEGQNRINAQTSQELADIRTTLSQLVVSLFKKKGKFPTHPQKIQRGVNGVSEVQKEDYNAIITLRNGKEYEGPKLPVSEDILARDEPTMEKNVRNEIKDKVGDKTLEILEVLKQVKINIPLLNMIKQVPAYAKFLKDLCTMKRRIKLSKKTFLIEQVSTIIENKAMVKYKDPGCPIISVQIGDSYVEMTLLDLGASVNLLSYSIYKQLGLGELKATTITLSLADRSIKVLIGVVEDVLVQVEKFYYPVKY</sequence>
<dbReference type="PANTHER" id="PTHR33067:SF32">
    <property type="entry name" value="ASPARTIC PEPTIDASE DDI1-TYPE DOMAIN-CONTAINING PROTEIN"/>
    <property type="match status" value="1"/>
</dbReference>
<protein>
    <recommendedName>
        <fullName evidence="1">Retrotransposon gag domain-containing protein</fullName>
    </recommendedName>
</protein>
<dbReference type="PANTHER" id="PTHR33067">
    <property type="entry name" value="RNA-DIRECTED DNA POLYMERASE-RELATED"/>
    <property type="match status" value="1"/>
</dbReference>
<dbReference type="AlphaFoldDB" id="A0A438HE98"/>
<dbReference type="InterPro" id="IPR021109">
    <property type="entry name" value="Peptidase_aspartic_dom_sf"/>
</dbReference>
<gene>
    <name evidence="2" type="ORF">CK203_046951</name>
</gene>
<proteinExistence type="predicted"/>
<accession>A0A438HE98</accession>